<dbReference type="PANTHER" id="PTHR21666">
    <property type="entry name" value="PEPTIDASE-RELATED"/>
    <property type="match status" value="1"/>
</dbReference>
<evidence type="ECO:0000256" key="1">
    <source>
        <dbReference type="SAM" id="SignalP"/>
    </source>
</evidence>
<dbReference type="RefSeq" id="WP_147891570.1">
    <property type="nucleotide sequence ID" value="NZ_VRTS01000004.1"/>
</dbReference>
<dbReference type="Pfam" id="PF01551">
    <property type="entry name" value="Peptidase_M23"/>
    <property type="match status" value="1"/>
</dbReference>
<comment type="caution">
    <text evidence="3">The sequence shown here is derived from an EMBL/GenBank/DDBJ whole genome shotgun (WGS) entry which is preliminary data.</text>
</comment>
<dbReference type="OrthoDB" id="9809488at2"/>
<dbReference type="InterPro" id="IPR050570">
    <property type="entry name" value="Cell_wall_metabolism_enzyme"/>
</dbReference>
<protein>
    <submittedName>
        <fullName evidence="3">M23 family metallopeptidase</fullName>
    </submittedName>
</protein>
<dbReference type="EMBL" id="VRTS01000004">
    <property type="protein sequence ID" value="TXK62647.1"/>
    <property type="molecule type" value="Genomic_DNA"/>
</dbReference>
<feature type="signal peptide" evidence="1">
    <location>
        <begin position="1"/>
        <end position="28"/>
    </location>
</feature>
<evidence type="ECO:0000313" key="3">
    <source>
        <dbReference type="EMBL" id="TXK62647.1"/>
    </source>
</evidence>
<evidence type="ECO:0000259" key="2">
    <source>
        <dbReference type="Pfam" id="PF01551"/>
    </source>
</evidence>
<accession>A0A5C8KNU8</accession>
<dbReference type="GO" id="GO:0004222">
    <property type="term" value="F:metalloendopeptidase activity"/>
    <property type="evidence" value="ECO:0007669"/>
    <property type="project" value="TreeGrafter"/>
</dbReference>
<organism evidence="3 4">
    <name type="scientific">Alkalisalibacterium limincola</name>
    <dbReference type="NCBI Taxonomy" id="2699169"/>
    <lineage>
        <taxon>Bacteria</taxon>
        <taxon>Pseudomonadati</taxon>
        <taxon>Pseudomonadota</taxon>
        <taxon>Gammaproteobacteria</taxon>
        <taxon>Lysobacterales</taxon>
        <taxon>Lysobacteraceae</taxon>
        <taxon>Alkalisalibacterium</taxon>
    </lineage>
</organism>
<dbReference type="SUPFAM" id="SSF51261">
    <property type="entry name" value="Duplicated hybrid motif"/>
    <property type="match status" value="1"/>
</dbReference>
<keyword evidence="1" id="KW-0732">Signal</keyword>
<dbReference type="InterPro" id="IPR011055">
    <property type="entry name" value="Dup_hybrid_motif"/>
</dbReference>
<dbReference type="Gene3D" id="2.70.70.10">
    <property type="entry name" value="Glucose Permease (Domain IIA)"/>
    <property type="match status" value="1"/>
</dbReference>
<dbReference type="CDD" id="cd12797">
    <property type="entry name" value="M23_peptidase"/>
    <property type="match status" value="1"/>
</dbReference>
<dbReference type="AlphaFoldDB" id="A0A5C8KNU8"/>
<proteinExistence type="predicted"/>
<sequence length="329" mass="34434">MRHRLMRGPQVAALLGLSLALLAPSVLQGDRETRLHRWVDAEGVIHYSDHRGRAGGRSDFSTDPAAVARTAELSLHEDTGVYVALVRNLLHGPVEVELDISADDNVSAWPRLPHRMALGSGEQRSVSAIEKINPARAGHFELHLLAMPGLPGARHDESTYAMPVAAGTASIVQGFGGGFSHTDPQNLHAIDFAVPEGTPVLAARGGTVMQVVDDHAGGGMDREAFVHRANHVRILHADGSMAVYAHLRQGGSRVRAGQEVGVGEHIADSGNTGFSSGPHLHFVVQVNTGMALESVPITLVDEAGNPAPVPGMGAFGPGPGYRSGAGGGL</sequence>
<dbReference type="InterPro" id="IPR016047">
    <property type="entry name" value="M23ase_b-sheet_dom"/>
</dbReference>
<evidence type="ECO:0000313" key="4">
    <source>
        <dbReference type="Proteomes" id="UP000321248"/>
    </source>
</evidence>
<dbReference type="PANTHER" id="PTHR21666:SF294">
    <property type="entry name" value="PEPTIDASE M23"/>
    <property type="match status" value="1"/>
</dbReference>
<feature type="chain" id="PRO_5023046737" evidence="1">
    <location>
        <begin position="29"/>
        <end position="329"/>
    </location>
</feature>
<name>A0A5C8KNU8_9GAMM</name>
<dbReference type="Proteomes" id="UP000321248">
    <property type="component" value="Unassembled WGS sequence"/>
</dbReference>
<keyword evidence="4" id="KW-1185">Reference proteome</keyword>
<gene>
    <name evidence="3" type="ORF">FU658_07875</name>
</gene>
<feature type="domain" description="M23ase beta-sheet core" evidence="2">
    <location>
        <begin position="188"/>
        <end position="287"/>
    </location>
</feature>
<reference evidence="3 4" key="1">
    <citation type="submission" date="2019-08" db="EMBL/GenBank/DDBJ databases">
        <authorList>
            <person name="Karlyshev A.V."/>
        </authorList>
    </citation>
    <scope>NUCLEOTIDE SEQUENCE [LARGE SCALE GENOMIC DNA]</scope>
    <source>
        <strain evidence="3 4">Alg18-2.2</strain>
    </source>
</reference>